<dbReference type="GeneID" id="30026351"/>
<feature type="domain" description="Reverse transcriptase" evidence="3">
    <location>
        <begin position="1"/>
        <end position="169"/>
    </location>
</feature>
<dbReference type="AlphaFoldDB" id="A0A166VNH7"/>
<dbReference type="Pfam" id="PF00078">
    <property type="entry name" value="RVT_1"/>
    <property type="match status" value="1"/>
</dbReference>
<dbReference type="PROSITE" id="PS50878">
    <property type="entry name" value="RT_POL"/>
    <property type="match status" value="1"/>
</dbReference>
<organism evidence="4 5">
    <name type="scientific">Cordyceps fumosorosea (strain ARSEF 2679)</name>
    <name type="common">Isaria fumosorosea</name>
    <dbReference type="NCBI Taxonomy" id="1081104"/>
    <lineage>
        <taxon>Eukaryota</taxon>
        <taxon>Fungi</taxon>
        <taxon>Dikarya</taxon>
        <taxon>Ascomycota</taxon>
        <taxon>Pezizomycotina</taxon>
        <taxon>Sordariomycetes</taxon>
        <taxon>Hypocreomycetidae</taxon>
        <taxon>Hypocreales</taxon>
        <taxon>Cordycipitaceae</taxon>
        <taxon>Cordyceps</taxon>
    </lineage>
</organism>
<dbReference type="Pfam" id="PF17919">
    <property type="entry name" value="RT_RNaseH_2"/>
    <property type="match status" value="1"/>
</dbReference>
<dbReference type="InterPro" id="IPR043502">
    <property type="entry name" value="DNA/RNA_pol_sf"/>
</dbReference>
<comment type="caution">
    <text evidence="4">The sequence shown here is derived from an EMBL/GenBank/DDBJ whole genome shotgun (WGS) entry which is preliminary data.</text>
</comment>
<dbReference type="PANTHER" id="PTHR33064">
    <property type="entry name" value="POL PROTEIN"/>
    <property type="match status" value="1"/>
</dbReference>
<gene>
    <name evidence="4" type="ORF">ISF_10059</name>
</gene>
<proteinExistence type="predicted"/>
<keyword evidence="2" id="KW-0496">Mitochondrion</keyword>
<keyword evidence="5" id="KW-1185">Reference proteome</keyword>
<accession>A0A166VNH7</accession>
<evidence type="ECO:0000313" key="5">
    <source>
        <dbReference type="Proteomes" id="UP000076744"/>
    </source>
</evidence>
<dbReference type="PANTHER" id="PTHR33064:SF37">
    <property type="entry name" value="RIBONUCLEASE H"/>
    <property type="match status" value="1"/>
</dbReference>
<evidence type="ECO:0000259" key="3">
    <source>
        <dbReference type="PROSITE" id="PS50878"/>
    </source>
</evidence>
<name>A0A166VNH7_CORFA</name>
<evidence type="ECO:0000256" key="2">
    <source>
        <dbReference type="ARBA" id="ARBA00023128"/>
    </source>
</evidence>
<dbReference type="InterPro" id="IPR000477">
    <property type="entry name" value="RT_dom"/>
</dbReference>
<dbReference type="Gene3D" id="3.10.10.10">
    <property type="entry name" value="HIV Type 1 Reverse Transcriptase, subunit A, domain 1"/>
    <property type="match status" value="1"/>
</dbReference>
<protein>
    <submittedName>
        <fullName evidence="4">Reverse transcriptase</fullName>
    </submittedName>
</protein>
<sequence length="325" mass="36663">MSRVSLLLIPRDNDLPRVVGDFTPLNRVSIPLSYDTPNTEDMFHTASRHRVFSKVDIKDAFHHLILDETSRHLTAFATPDGDFQYCRLPQGWCNSPAYWQRFITFVLRGLLGLSCFAFADDIIIYGMTDKELFVRERQVLKRLNSAGLVLNYKKCLWHKPSVPYLGTRLGHGTISPIVPTATLENWPIPRHKKQLQEFLGTVNAFRPYIPNLSALVADITPLTGNAPWRWNATTTLSFQRIRDACLRAMTIHTHTPGARLELILDASLKGLGAILKENGRVTAIISRKLSAAERNYDTCERELLASVWSTQRGIPAAQCDAPQAE</sequence>
<evidence type="ECO:0000256" key="1">
    <source>
        <dbReference type="ARBA" id="ARBA00004173"/>
    </source>
</evidence>
<keyword evidence="4" id="KW-0548">Nucleotidyltransferase</keyword>
<dbReference type="STRING" id="1081104.A0A166VNH7"/>
<dbReference type="EMBL" id="AZHB01000251">
    <property type="protein sequence ID" value="OAA33859.1"/>
    <property type="molecule type" value="Genomic_DNA"/>
</dbReference>
<evidence type="ECO:0000313" key="4">
    <source>
        <dbReference type="EMBL" id="OAA33859.1"/>
    </source>
</evidence>
<dbReference type="GO" id="GO:0003964">
    <property type="term" value="F:RNA-directed DNA polymerase activity"/>
    <property type="evidence" value="ECO:0007669"/>
    <property type="project" value="UniProtKB-KW"/>
</dbReference>
<keyword evidence="4" id="KW-0808">Transferase</keyword>
<dbReference type="Gene3D" id="3.30.70.270">
    <property type="match status" value="2"/>
</dbReference>
<reference evidence="4 5" key="1">
    <citation type="journal article" date="2016" name="Genome Biol. Evol.">
        <title>Divergent and convergent evolution of fungal pathogenicity.</title>
        <authorList>
            <person name="Shang Y."/>
            <person name="Xiao G."/>
            <person name="Zheng P."/>
            <person name="Cen K."/>
            <person name="Zhan S."/>
            <person name="Wang C."/>
        </authorList>
    </citation>
    <scope>NUCLEOTIDE SEQUENCE [LARGE SCALE GENOMIC DNA]</scope>
    <source>
        <strain evidence="4 5">ARSEF 2679</strain>
    </source>
</reference>
<dbReference type="OrthoDB" id="5428705at2759"/>
<dbReference type="InterPro" id="IPR051320">
    <property type="entry name" value="Viral_Replic_Matur_Polypro"/>
</dbReference>
<dbReference type="GO" id="GO:0005739">
    <property type="term" value="C:mitochondrion"/>
    <property type="evidence" value="ECO:0007669"/>
    <property type="project" value="UniProtKB-SubCell"/>
</dbReference>
<keyword evidence="4" id="KW-0695">RNA-directed DNA polymerase</keyword>
<dbReference type="Proteomes" id="UP000076744">
    <property type="component" value="Unassembled WGS sequence"/>
</dbReference>
<dbReference type="SUPFAM" id="SSF56672">
    <property type="entry name" value="DNA/RNA polymerases"/>
    <property type="match status" value="1"/>
</dbReference>
<dbReference type="InterPro" id="IPR041577">
    <property type="entry name" value="RT_RNaseH_2"/>
</dbReference>
<dbReference type="CDD" id="cd01647">
    <property type="entry name" value="RT_LTR"/>
    <property type="match status" value="1"/>
</dbReference>
<dbReference type="InterPro" id="IPR043128">
    <property type="entry name" value="Rev_trsase/Diguanyl_cyclase"/>
</dbReference>
<dbReference type="RefSeq" id="XP_018699156.1">
    <property type="nucleotide sequence ID" value="XM_018853668.1"/>
</dbReference>
<comment type="subcellular location">
    <subcellularLocation>
        <location evidence="1">Mitochondrion</location>
    </subcellularLocation>
</comment>